<dbReference type="EMBL" id="CP046072">
    <property type="protein sequence ID" value="QSZ40644.1"/>
    <property type="molecule type" value="Genomic_DNA"/>
</dbReference>
<dbReference type="InterPro" id="IPR058533">
    <property type="entry name" value="Cation_efflux_TM"/>
</dbReference>
<keyword evidence="7 8" id="KW-0472">Membrane</keyword>
<comment type="similarity">
    <text evidence="2">Belongs to the cation diffusion facilitator (CDF) transporter (TC 2.A.4) family. SLC30A subfamily.</text>
</comment>
<dbReference type="Pfam" id="PF16916">
    <property type="entry name" value="ZT_dimer"/>
    <property type="match status" value="1"/>
</dbReference>
<dbReference type="InterPro" id="IPR027470">
    <property type="entry name" value="Cation_efflux_CTD"/>
</dbReference>
<dbReference type="Pfam" id="PF01545">
    <property type="entry name" value="Cation_efflux"/>
    <property type="match status" value="1"/>
</dbReference>
<dbReference type="SUPFAM" id="SSF160240">
    <property type="entry name" value="Cation efflux protein cytoplasmic domain-like"/>
    <property type="match status" value="1"/>
</dbReference>
<keyword evidence="3" id="KW-0813">Transport</keyword>
<dbReference type="InterPro" id="IPR002524">
    <property type="entry name" value="Cation_efflux"/>
</dbReference>
<evidence type="ECO:0000256" key="5">
    <source>
        <dbReference type="ARBA" id="ARBA00022833"/>
    </source>
</evidence>
<dbReference type="GO" id="GO:0016020">
    <property type="term" value="C:membrane"/>
    <property type="evidence" value="ECO:0007669"/>
    <property type="project" value="UniProtKB-SubCell"/>
</dbReference>
<gene>
    <name evidence="11" type="ORF">GJV85_00425</name>
</gene>
<dbReference type="GO" id="GO:0006882">
    <property type="term" value="P:intracellular zinc ion homeostasis"/>
    <property type="evidence" value="ECO:0007669"/>
    <property type="project" value="TreeGrafter"/>
</dbReference>
<keyword evidence="5" id="KW-0862">Zinc</keyword>
<evidence type="ECO:0000313" key="11">
    <source>
        <dbReference type="EMBL" id="QSZ40644.1"/>
    </source>
</evidence>
<feature type="domain" description="Cation efflux protein cytoplasmic" evidence="10">
    <location>
        <begin position="210"/>
        <end position="286"/>
    </location>
</feature>
<feature type="transmembrane region" description="Helical" evidence="8">
    <location>
        <begin position="180"/>
        <end position="198"/>
    </location>
</feature>
<evidence type="ECO:0000313" key="12">
    <source>
        <dbReference type="Proteomes" id="UP000671852"/>
    </source>
</evidence>
<evidence type="ECO:0000256" key="7">
    <source>
        <dbReference type="ARBA" id="ARBA00023136"/>
    </source>
</evidence>
<dbReference type="Gene3D" id="3.30.70.1350">
    <property type="entry name" value="Cation efflux protein, cytoplasmic domain"/>
    <property type="match status" value="1"/>
</dbReference>
<dbReference type="GO" id="GO:0005385">
    <property type="term" value="F:zinc ion transmembrane transporter activity"/>
    <property type="evidence" value="ECO:0007669"/>
    <property type="project" value="TreeGrafter"/>
</dbReference>
<keyword evidence="4 8" id="KW-0812">Transmembrane</keyword>
<dbReference type="InterPro" id="IPR036837">
    <property type="entry name" value="Cation_efflux_CTD_sf"/>
</dbReference>
<name>A0A975GBW6_9BACT</name>
<feature type="transmembrane region" description="Helical" evidence="8">
    <location>
        <begin position="15"/>
        <end position="39"/>
    </location>
</feature>
<dbReference type="AlphaFoldDB" id="A0A975GBW6"/>
<evidence type="ECO:0000259" key="9">
    <source>
        <dbReference type="Pfam" id="PF01545"/>
    </source>
</evidence>
<comment type="subcellular location">
    <subcellularLocation>
        <location evidence="1">Membrane</location>
        <topology evidence="1">Multi-pass membrane protein</topology>
    </subcellularLocation>
</comment>
<feature type="transmembrane region" description="Helical" evidence="8">
    <location>
        <begin position="82"/>
        <end position="104"/>
    </location>
</feature>
<feature type="transmembrane region" description="Helical" evidence="8">
    <location>
        <begin position="148"/>
        <end position="174"/>
    </location>
</feature>
<accession>A0A975GBW6</accession>
<dbReference type="KEGG" id="saqt:GJV85_00425"/>
<protein>
    <submittedName>
        <fullName evidence="11">Cation diffusion facilitator family transporter</fullName>
    </submittedName>
</protein>
<sequence>MSADHHHHDVSGKNLFITIILNVIITLAQVVGGVLSGSLALLSDALHNFSDVIALVVAYGANRLAAKPSDTDKTFGYKRAEILATLFNASVLIGIGIFLIFESFHKFYNPEVVDSIWVIALGILSIILNAISVLLVKDDAHENMNIRAAYLHLLTDVMTSVAVVVGGVLMYYYQLYWVDPIVSLIIATYLIWASVGLVKDSSAILMQFTPKDVDLEEILGLILQQEEINNAHHLHLWQLDEHRIHLEAHLDFNNNLSLEESQKIIDILEDRLSNSFGITHTTFQCEYNRCQTTEIIKQ</sequence>
<dbReference type="InterPro" id="IPR027469">
    <property type="entry name" value="Cation_efflux_TMD_sf"/>
</dbReference>
<keyword evidence="12" id="KW-1185">Reference proteome</keyword>
<evidence type="ECO:0000256" key="4">
    <source>
        <dbReference type="ARBA" id="ARBA00022692"/>
    </source>
</evidence>
<evidence type="ECO:0000256" key="3">
    <source>
        <dbReference type="ARBA" id="ARBA00022448"/>
    </source>
</evidence>
<dbReference type="RefSeq" id="WP_207561923.1">
    <property type="nucleotide sequence ID" value="NZ_CP046072.1"/>
</dbReference>
<evidence type="ECO:0000259" key="10">
    <source>
        <dbReference type="Pfam" id="PF16916"/>
    </source>
</evidence>
<dbReference type="NCBIfam" id="TIGR01297">
    <property type="entry name" value="CDF"/>
    <property type="match status" value="1"/>
</dbReference>
<evidence type="ECO:0000256" key="8">
    <source>
        <dbReference type="SAM" id="Phobius"/>
    </source>
</evidence>
<evidence type="ECO:0000256" key="6">
    <source>
        <dbReference type="ARBA" id="ARBA00022989"/>
    </source>
</evidence>
<feature type="transmembrane region" description="Helical" evidence="8">
    <location>
        <begin position="116"/>
        <end position="136"/>
    </location>
</feature>
<evidence type="ECO:0000256" key="1">
    <source>
        <dbReference type="ARBA" id="ARBA00004141"/>
    </source>
</evidence>
<dbReference type="Proteomes" id="UP000671852">
    <property type="component" value="Chromosome"/>
</dbReference>
<dbReference type="Gene3D" id="1.20.1510.10">
    <property type="entry name" value="Cation efflux protein transmembrane domain"/>
    <property type="match status" value="1"/>
</dbReference>
<dbReference type="SUPFAM" id="SSF161111">
    <property type="entry name" value="Cation efflux protein transmembrane domain-like"/>
    <property type="match status" value="1"/>
</dbReference>
<keyword evidence="6 8" id="KW-1133">Transmembrane helix</keyword>
<dbReference type="PANTHER" id="PTHR45820">
    <property type="entry name" value="FI23527P1"/>
    <property type="match status" value="1"/>
</dbReference>
<reference evidence="11" key="2">
    <citation type="submission" date="2021-04" db="EMBL/GenBank/DDBJ databases">
        <title>Isolation and characterization of a novel species of the genus Sulfurimonas.</title>
        <authorList>
            <person name="Fukui M."/>
        </authorList>
    </citation>
    <scope>NUCLEOTIDE SEQUENCE</scope>
    <source>
        <strain evidence="11">H1576</strain>
    </source>
</reference>
<feature type="domain" description="Cation efflux protein transmembrane" evidence="9">
    <location>
        <begin position="15"/>
        <end position="206"/>
    </location>
</feature>
<reference evidence="11" key="1">
    <citation type="submission" date="2019-11" db="EMBL/GenBank/DDBJ databases">
        <authorList>
            <person name="Kojima H."/>
        </authorList>
    </citation>
    <scope>NUCLEOTIDE SEQUENCE</scope>
    <source>
        <strain evidence="11">H1576</strain>
    </source>
</reference>
<evidence type="ECO:0000256" key="2">
    <source>
        <dbReference type="ARBA" id="ARBA00008873"/>
    </source>
</evidence>
<dbReference type="PANTHER" id="PTHR45820:SF4">
    <property type="entry name" value="ZINC TRANSPORTER 63C, ISOFORM F"/>
    <property type="match status" value="1"/>
</dbReference>
<proteinExistence type="inferred from homology"/>
<organism evidence="11 12">
    <name type="scientific">Sulfurimonas aquatica</name>
    <dbReference type="NCBI Taxonomy" id="2672570"/>
    <lineage>
        <taxon>Bacteria</taxon>
        <taxon>Pseudomonadati</taxon>
        <taxon>Campylobacterota</taxon>
        <taxon>Epsilonproteobacteria</taxon>
        <taxon>Campylobacterales</taxon>
        <taxon>Sulfurimonadaceae</taxon>
        <taxon>Sulfurimonas</taxon>
    </lineage>
</organism>